<dbReference type="CDD" id="cd13926">
    <property type="entry name" value="N-acetylmuramidase_GH108"/>
    <property type="match status" value="1"/>
</dbReference>
<dbReference type="InterPro" id="IPR023346">
    <property type="entry name" value="Lysozyme-like_dom_sf"/>
</dbReference>
<dbReference type="EMBL" id="UINC01049410">
    <property type="protein sequence ID" value="SVB61151.1"/>
    <property type="molecule type" value="Genomic_DNA"/>
</dbReference>
<reference evidence="2" key="1">
    <citation type="submission" date="2018-05" db="EMBL/GenBank/DDBJ databases">
        <authorList>
            <person name="Lanie J.A."/>
            <person name="Ng W.-L."/>
            <person name="Kazmierczak K.M."/>
            <person name="Andrzejewski T.M."/>
            <person name="Davidsen T.M."/>
            <person name="Wayne K.J."/>
            <person name="Tettelin H."/>
            <person name="Glass J.I."/>
            <person name="Rusch D."/>
            <person name="Podicherti R."/>
            <person name="Tsui H.-C.T."/>
            <person name="Winkler M.E."/>
        </authorList>
    </citation>
    <scope>NUCLEOTIDE SEQUENCE</scope>
</reference>
<protein>
    <recommendedName>
        <fullName evidence="1">TtsA-like Glycoside hydrolase family 108 domain-containing protein</fullName>
    </recommendedName>
</protein>
<sequence>MELSKIIEFLISFFKKSNIEQDIRSNKMREEVLTSFDEIIELTLEHEGGYVHDPSDLGGETNFGIAKRFYPDVDIKNLTKEGAKEIYKKDYWDKNK</sequence>
<feature type="domain" description="TtsA-like Glycoside hydrolase family 108" evidence="1">
    <location>
        <begin position="41"/>
        <end position="95"/>
    </location>
</feature>
<dbReference type="SUPFAM" id="SSF53955">
    <property type="entry name" value="Lysozyme-like"/>
    <property type="match status" value="1"/>
</dbReference>
<evidence type="ECO:0000313" key="2">
    <source>
        <dbReference type="EMBL" id="SVB61151.1"/>
    </source>
</evidence>
<dbReference type="InterPro" id="IPR008565">
    <property type="entry name" value="TtsA-like_GH18_dom"/>
</dbReference>
<gene>
    <name evidence="2" type="ORF">METZ01_LOCUS214005</name>
</gene>
<dbReference type="AlphaFoldDB" id="A0A382FGP1"/>
<proteinExistence type="predicted"/>
<dbReference type="Gene3D" id="1.20.141.10">
    <property type="entry name" value="Chitosanase, subunit A, domain 1"/>
    <property type="match status" value="1"/>
</dbReference>
<name>A0A382FGP1_9ZZZZ</name>
<organism evidence="2">
    <name type="scientific">marine metagenome</name>
    <dbReference type="NCBI Taxonomy" id="408172"/>
    <lineage>
        <taxon>unclassified sequences</taxon>
        <taxon>metagenomes</taxon>
        <taxon>ecological metagenomes</taxon>
    </lineage>
</organism>
<dbReference type="Pfam" id="PF05838">
    <property type="entry name" value="Glyco_hydro_108"/>
    <property type="match status" value="1"/>
</dbReference>
<evidence type="ECO:0000259" key="1">
    <source>
        <dbReference type="Pfam" id="PF05838"/>
    </source>
</evidence>
<feature type="non-terminal residue" evidence="2">
    <location>
        <position position="96"/>
    </location>
</feature>
<accession>A0A382FGP1</accession>